<dbReference type="Gene3D" id="3.40.109.10">
    <property type="entry name" value="NADH Oxidase"/>
    <property type="match status" value="1"/>
</dbReference>
<dbReference type="EC" id="1.1.1.298" evidence="2"/>
<organism evidence="2 3">
    <name type="scientific">Sphingomonas tagetis</name>
    <dbReference type="NCBI Taxonomy" id="2949092"/>
    <lineage>
        <taxon>Bacteria</taxon>
        <taxon>Pseudomonadati</taxon>
        <taxon>Pseudomonadota</taxon>
        <taxon>Alphaproteobacteria</taxon>
        <taxon>Sphingomonadales</taxon>
        <taxon>Sphingomonadaceae</taxon>
        <taxon>Sphingomonas</taxon>
    </lineage>
</organism>
<keyword evidence="3" id="KW-1185">Reference proteome</keyword>
<dbReference type="InterPro" id="IPR050461">
    <property type="entry name" value="Nitroreductase_HadB/RutE"/>
</dbReference>
<gene>
    <name evidence="2" type="ORF">M9978_19365</name>
</gene>
<dbReference type="GO" id="GO:0035527">
    <property type="term" value="F:3-hydroxypropionate dehydrogenase (NADP+) activity"/>
    <property type="evidence" value="ECO:0007669"/>
    <property type="project" value="UniProtKB-EC"/>
</dbReference>
<dbReference type="InterPro" id="IPR029479">
    <property type="entry name" value="Nitroreductase"/>
</dbReference>
<dbReference type="PANTHER" id="PTHR43543">
    <property type="entry name" value="MALONIC SEMIALDEHYDE REDUCTASE RUTE-RELATED"/>
    <property type="match status" value="1"/>
</dbReference>
<dbReference type="RefSeq" id="WP_254296148.1">
    <property type="nucleotide sequence ID" value="NZ_JAMLDX010000020.1"/>
</dbReference>
<name>A0A9X2HM06_9SPHN</name>
<dbReference type="PANTHER" id="PTHR43543:SF1">
    <property type="entry name" value="MALONIC SEMIALDEHYDE REDUCTASE RUTE-RELATED"/>
    <property type="match status" value="1"/>
</dbReference>
<dbReference type="InterPro" id="IPR000415">
    <property type="entry name" value="Nitroreductase-like"/>
</dbReference>
<evidence type="ECO:0000313" key="3">
    <source>
        <dbReference type="Proteomes" id="UP001139451"/>
    </source>
</evidence>
<evidence type="ECO:0000259" key="1">
    <source>
        <dbReference type="Pfam" id="PF00881"/>
    </source>
</evidence>
<reference evidence="2" key="1">
    <citation type="submission" date="2022-05" db="EMBL/GenBank/DDBJ databases">
        <title>Sphingomonas sp. strain MG17 Genome sequencing and assembly.</title>
        <authorList>
            <person name="Kim I."/>
        </authorList>
    </citation>
    <scope>NUCLEOTIDE SEQUENCE</scope>
    <source>
        <strain evidence="2">MG17</strain>
    </source>
</reference>
<proteinExistence type="predicted"/>
<dbReference type="Pfam" id="PF00881">
    <property type="entry name" value="Nitroreductase"/>
    <property type="match status" value="1"/>
</dbReference>
<dbReference type="SUPFAM" id="SSF55469">
    <property type="entry name" value="FMN-dependent nitroreductase-like"/>
    <property type="match status" value="1"/>
</dbReference>
<dbReference type="NCBIfam" id="NF003768">
    <property type="entry name" value="PRK05365.1"/>
    <property type="match status" value="1"/>
</dbReference>
<dbReference type="AlphaFoldDB" id="A0A9X2HM06"/>
<evidence type="ECO:0000313" key="2">
    <source>
        <dbReference type="EMBL" id="MCP3732587.1"/>
    </source>
</evidence>
<accession>A0A9X2HM06</accession>
<keyword evidence="2" id="KW-0560">Oxidoreductase</keyword>
<sequence>MSSIERDRIANSRLQTASIAQLFTEARSYNRWQDSFLDDAAIREIYEAAAFAPTSANGSPGRFVWVRSKEEKERLAGFVKAGNEIKILQAAATVIVAYDPHFYLNFPRLMPHAAGRLIAMFQSDPVEARETAFRNSSLQGAYLIMAARALGIDCGPMSGFNHDLVNGHYFAGTDVCANFLCCLGMGSVEELYPRGARLTFDEVNIVI</sequence>
<comment type="caution">
    <text evidence="2">The sequence shown here is derived from an EMBL/GenBank/DDBJ whole genome shotgun (WGS) entry which is preliminary data.</text>
</comment>
<dbReference type="Proteomes" id="UP001139451">
    <property type="component" value="Unassembled WGS sequence"/>
</dbReference>
<feature type="domain" description="Nitroreductase" evidence="1">
    <location>
        <begin position="31"/>
        <end position="167"/>
    </location>
</feature>
<protein>
    <submittedName>
        <fullName evidence="2">Malonic semialdehyde reductase</fullName>
        <ecNumber evidence="2">1.1.1.298</ecNumber>
    </submittedName>
</protein>
<dbReference type="EMBL" id="JAMLDX010000020">
    <property type="protein sequence ID" value="MCP3732587.1"/>
    <property type="molecule type" value="Genomic_DNA"/>
</dbReference>